<gene>
    <name evidence="1" type="ORF">NCTC8576_01112</name>
</gene>
<reference evidence="1 2" key="1">
    <citation type="submission" date="2018-06" db="EMBL/GenBank/DDBJ databases">
        <authorList>
            <consortium name="Pathogen Informatics"/>
            <person name="Doyle S."/>
        </authorList>
    </citation>
    <scope>NUCLEOTIDE SEQUENCE [LARGE SCALE GENOMIC DNA]</scope>
    <source>
        <strain evidence="1 2">NCTC8576</strain>
    </source>
</reference>
<protein>
    <submittedName>
        <fullName evidence="1">Uncharacterized protein</fullName>
    </submittedName>
</protein>
<dbReference type="EMBL" id="UAUR01000003">
    <property type="protein sequence ID" value="SPZ71558.1"/>
    <property type="molecule type" value="Genomic_DNA"/>
</dbReference>
<evidence type="ECO:0000313" key="2">
    <source>
        <dbReference type="Proteomes" id="UP000251799"/>
    </source>
</evidence>
<dbReference type="AlphaFoldDB" id="A0A2S8DR81"/>
<name>A0A2S8DR81_SHIBO</name>
<sequence>MRDLLQRPDLFSINTATLGYKTPLPAIIDACAARGIGAIAPGAGSCRVKISSKSPASLPPVT</sequence>
<organism evidence="1 2">
    <name type="scientific">Shigella boydii</name>
    <dbReference type="NCBI Taxonomy" id="621"/>
    <lineage>
        <taxon>Bacteria</taxon>
        <taxon>Pseudomonadati</taxon>
        <taxon>Pseudomonadota</taxon>
        <taxon>Gammaproteobacteria</taxon>
        <taxon>Enterobacterales</taxon>
        <taxon>Enterobacteriaceae</taxon>
        <taxon>Shigella</taxon>
    </lineage>
</organism>
<evidence type="ECO:0000313" key="1">
    <source>
        <dbReference type="EMBL" id="SPZ71558.1"/>
    </source>
</evidence>
<dbReference type="Proteomes" id="UP000251799">
    <property type="component" value="Unassembled WGS sequence"/>
</dbReference>
<accession>A0A2S8DR81</accession>
<proteinExistence type="predicted"/>